<keyword evidence="2" id="KW-1185">Reference proteome</keyword>
<gene>
    <name evidence="1" type="ORF">R1523_33290</name>
</gene>
<name>A0ABU3YWX2_9HYPH</name>
<evidence type="ECO:0000313" key="2">
    <source>
        <dbReference type="Proteomes" id="UP001187203"/>
    </source>
</evidence>
<evidence type="ECO:0000313" key="1">
    <source>
        <dbReference type="EMBL" id="MDV4190360.1"/>
    </source>
</evidence>
<proteinExistence type="predicted"/>
<dbReference type="EMBL" id="JAWJWI010000029">
    <property type="protein sequence ID" value="MDV4190360.1"/>
    <property type="molecule type" value="Genomic_DNA"/>
</dbReference>
<reference evidence="2" key="1">
    <citation type="journal article" date="2023" name="Int. J. Mol. Sci.">
        <title>Genomic and Metabolic Characterization of Plant Growth-Promoting Rhizobacteria Isolated from Nodules of Clovers Grown in Non-Farmed Soil.</title>
        <authorList>
            <person name="Wojcik M."/>
            <person name="Koper P."/>
            <person name="Zebracki K."/>
            <person name="Marczak M."/>
            <person name="Mazur A."/>
        </authorList>
    </citation>
    <scope>NUCLEOTIDE SEQUENCE [LARGE SCALE GENOMIC DNA]</scope>
    <source>
        <strain evidence="2">KB12</strain>
    </source>
</reference>
<comment type="caution">
    <text evidence="1">The sequence shown here is derived from an EMBL/GenBank/DDBJ whole genome shotgun (WGS) entry which is preliminary data.</text>
</comment>
<organism evidence="1 2">
    <name type="scientific">Rhizobium brockwellii</name>
    <dbReference type="NCBI Taxonomy" id="3019932"/>
    <lineage>
        <taxon>Bacteria</taxon>
        <taxon>Pseudomonadati</taxon>
        <taxon>Pseudomonadota</taxon>
        <taxon>Alphaproteobacteria</taxon>
        <taxon>Hyphomicrobiales</taxon>
        <taxon>Rhizobiaceae</taxon>
        <taxon>Rhizobium/Agrobacterium group</taxon>
        <taxon>Rhizobium</taxon>
    </lineage>
</organism>
<accession>A0ABU3YWX2</accession>
<dbReference type="Proteomes" id="UP001187203">
    <property type="component" value="Unassembled WGS sequence"/>
</dbReference>
<sequence length="121" mass="12883">MSVAALKLTHQPLTSSGFLRVQNAVGSQIKDADTKRPAAGTEPKERYWVMAGSHAYTQTLLLGQHSWASSNLEMTIASAGVPTSDEIAAAKAAVERLSARENEDVNAWAVQLGTKFGSIVD</sequence>
<protein>
    <submittedName>
        <fullName evidence="1">Uncharacterized protein</fullName>
    </submittedName>
</protein>
<dbReference type="RefSeq" id="WP_317277263.1">
    <property type="nucleotide sequence ID" value="NZ_JAWJWH010000029.1"/>
</dbReference>